<protein>
    <submittedName>
        <fullName evidence="2">Glycosyltransferase involved in cell wall biosynthesis</fullName>
    </submittedName>
</protein>
<reference evidence="2" key="1">
    <citation type="submission" date="2020-11" db="EMBL/GenBank/DDBJ databases">
        <title>Sequencing the genomes of 1000 actinobacteria strains.</title>
        <authorList>
            <person name="Klenk H.-P."/>
        </authorList>
    </citation>
    <scope>NUCLEOTIDE SEQUENCE</scope>
    <source>
        <strain evidence="2">DSM 43175</strain>
    </source>
</reference>
<dbReference type="SUPFAM" id="SSF53448">
    <property type="entry name" value="Nucleotide-diphospho-sugar transferases"/>
    <property type="match status" value="1"/>
</dbReference>
<dbReference type="InterPro" id="IPR001173">
    <property type="entry name" value="Glyco_trans_2-like"/>
</dbReference>
<evidence type="ECO:0000259" key="1">
    <source>
        <dbReference type="Pfam" id="PF00535"/>
    </source>
</evidence>
<evidence type="ECO:0000313" key="2">
    <source>
        <dbReference type="EMBL" id="MBG6089921.1"/>
    </source>
</evidence>
<gene>
    <name evidence="2" type="ORF">IW256_004034</name>
</gene>
<dbReference type="EMBL" id="JADOUA010000001">
    <property type="protein sequence ID" value="MBG6089921.1"/>
    <property type="molecule type" value="Genomic_DNA"/>
</dbReference>
<name>A0A931DLS6_9ACTN</name>
<feature type="domain" description="Glycosyltransferase 2-like" evidence="1">
    <location>
        <begin position="5"/>
        <end position="145"/>
    </location>
</feature>
<keyword evidence="3" id="KW-1185">Reference proteome</keyword>
<evidence type="ECO:0000313" key="3">
    <source>
        <dbReference type="Proteomes" id="UP000614047"/>
    </source>
</evidence>
<sequence length="227" mass="26013">MPVPIICLTNGRPDCIAKTIPSAIAHLTGVSSMVIVDDSGDDVYGQWLEDEYVGGPWDTKVLHLPAPHGYWRAMQAVWALARHWDEPAFAFWEDDFVLTEDVDLDELAEVLDARRDLMQMALLRQPWFTNEVEHGGLIEALEAQGQRFTECTNGRQWWIEHRAVFTGNPCLIPRRTLEHDWPEGDWSESRFGRHLFQNPHARAAYWGRRTDPPRVEHIGDARVGSGY</sequence>
<accession>A0A931DLS6</accession>
<dbReference type="Pfam" id="PF00535">
    <property type="entry name" value="Glycos_transf_2"/>
    <property type="match status" value="1"/>
</dbReference>
<proteinExistence type="predicted"/>
<comment type="caution">
    <text evidence="2">The sequence shown here is derived from an EMBL/GenBank/DDBJ whole genome shotgun (WGS) entry which is preliminary data.</text>
</comment>
<dbReference type="InterPro" id="IPR029044">
    <property type="entry name" value="Nucleotide-diphossugar_trans"/>
</dbReference>
<dbReference type="Proteomes" id="UP000614047">
    <property type="component" value="Unassembled WGS sequence"/>
</dbReference>
<dbReference type="RefSeq" id="WP_197012460.1">
    <property type="nucleotide sequence ID" value="NZ_BAABES010000010.1"/>
</dbReference>
<dbReference type="AlphaFoldDB" id="A0A931DLS6"/>
<organism evidence="2 3">
    <name type="scientific">Actinomadura viridis</name>
    <dbReference type="NCBI Taxonomy" id="58110"/>
    <lineage>
        <taxon>Bacteria</taxon>
        <taxon>Bacillati</taxon>
        <taxon>Actinomycetota</taxon>
        <taxon>Actinomycetes</taxon>
        <taxon>Streptosporangiales</taxon>
        <taxon>Thermomonosporaceae</taxon>
        <taxon>Actinomadura</taxon>
    </lineage>
</organism>